<organism evidence="2">
    <name type="scientific">bioreactor metagenome</name>
    <dbReference type="NCBI Taxonomy" id="1076179"/>
    <lineage>
        <taxon>unclassified sequences</taxon>
        <taxon>metagenomes</taxon>
        <taxon>ecological metagenomes</taxon>
    </lineage>
</organism>
<evidence type="ECO:0000313" key="2">
    <source>
        <dbReference type="EMBL" id="MPM00404.1"/>
    </source>
</evidence>
<name>A0A644WDJ3_9ZZZZ</name>
<feature type="domain" description="Ribosomal protein eL8/eL30/eS12/Gadd45" evidence="1">
    <location>
        <begin position="6"/>
        <end position="82"/>
    </location>
</feature>
<gene>
    <name evidence="2" type="primary">rplGB_3</name>
    <name evidence="2" type="ORF">SDC9_46628</name>
</gene>
<dbReference type="SUPFAM" id="SSF55315">
    <property type="entry name" value="L30e-like"/>
    <property type="match status" value="1"/>
</dbReference>
<dbReference type="InterPro" id="IPR004038">
    <property type="entry name" value="Ribosomal_eL8/eL30/eS12/Gad45"/>
</dbReference>
<protein>
    <submittedName>
        <fullName evidence="2">Ribosome-associated protein L7Ae-like protein</fullName>
    </submittedName>
</protein>
<dbReference type="InterPro" id="IPR029064">
    <property type="entry name" value="Ribosomal_eL30-like_sf"/>
</dbReference>
<accession>A0A644WDJ3</accession>
<proteinExistence type="predicted"/>
<dbReference type="Pfam" id="PF01248">
    <property type="entry name" value="Ribosomal_L7Ae"/>
    <property type="match status" value="1"/>
</dbReference>
<dbReference type="EMBL" id="VSSQ01000728">
    <property type="protein sequence ID" value="MPM00404.1"/>
    <property type="molecule type" value="Genomic_DNA"/>
</dbReference>
<dbReference type="Gene3D" id="3.30.1330.30">
    <property type="match status" value="1"/>
</dbReference>
<dbReference type="AlphaFoldDB" id="A0A644WDJ3"/>
<reference evidence="2" key="1">
    <citation type="submission" date="2019-08" db="EMBL/GenBank/DDBJ databases">
        <authorList>
            <person name="Kucharzyk K."/>
            <person name="Murdoch R.W."/>
            <person name="Higgins S."/>
            <person name="Loffler F."/>
        </authorList>
    </citation>
    <scope>NUCLEOTIDE SEQUENCE</scope>
</reference>
<sequence length="84" mass="8874">MFLELLKNGAKTVVGVKQTQKAINNSKAKMVLIAVDADEHVTASLVQACLQNKVPCEKELSMQELGKACGIHVGAAAAAVLNDR</sequence>
<evidence type="ECO:0000259" key="1">
    <source>
        <dbReference type="Pfam" id="PF01248"/>
    </source>
</evidence>
<comment type="caution">
    <text evidence="2">The sequence shown here is derived from an EMBL/GenBank/DDBJ whole genome shotgun (WGS) entry which is preliminary data.</text>
</comment>